<accession>A0A1H4IL71</accession>
<name>A0A1H4IL71_RHOJO</name>
<dbReference type="RefSeq" id="WP_205415322.1">
    <property type="nucleotide sequence ID" value="NZ_FNTL01000002.1"/>
</dbReference>
<dbReference type="Gene3D" id="3.30.1540.10">
    <property type="entry name" value="formyl-coa transferase, domain 3"/>
    <property type="match status" value="1"/>
</dbReference>
<protein>
    <submittedName>
        <fullName evidence="2">Crotonobetainyl-CoA:carnitine CoA-transferase CaiB</fullName>
    </submittedName>
</protein>
<dbReference type="Gene3D" id="3.40.50.10540">
    <property type="entry name" value="Crotonobetainyl-coa:carnitine coa-transferase, domain 1"/>
    <property type="match status" value="1"/>
</dbReference>
<keyword evidence="1 2" id="KW-0808">Transferase</keyword>
<proteinExistence type="predicted"/>
<sequence length="389" mass="41892">MTSALDGIRVVDLTVARAGPAAVRLLAEWGAEVIRIEIPGETGGIAADHNSSDYINLHGNKRLVTVDLKDVRGRHILDQLLESADVLVENFRPPVKNRLGIDYPTLAQRFPRLVYASISGFGQDGPLGDKGAVDQIIQGMAGLMSLTGTAEAPPTRTGIAVADMAAGYLLANGTLLALLERHDSGRGQWVRVSLIEALLSMLDFQAARWTVDQEVPERVGNDHPTIAPMGTFGTADGYLNVAAPNDRLWSRLCEALGTPAELSDPAFATVASRFHNRERLKQLLEKFFSSQTRAELTSRLDEFGVPCGPVNTVEEAFDDPQVRHLGVVEQIVHPVRGDVGVLRSPITMSRTSAVSKRPAPGPSADTGEVLRELGYTPEAIAELRSDGVV</sequence>
<dbReference type="InterPro" id="IPR023606">
    <property type="entry name" value="CoA-Trfase_III_dom_1_sf"/>
</dbReference>
<dbReference type="PANTHER" id="PTHR48207:SF3">
    <property type="entry name" value="SUCCINATE--HYDROXYMETHYLGLUTARATE COA-TRANSFERASE"/>
    <property type="match status" value="1"/>
</dbReference>
<dbReference type="InterPro" id="IPR003673">
    <property type="entry name" value="CoA-Trfase_fam_III"/>
</dbReference>
<organism evidence="2 3">
    <name type="scientific">Rhodococcus jostii</name>
    <dbReference type="NCBI Taxonomy" id="132919"/>
    <lineage>
        <taxon>Bacteria</taxon>
        <taxon>Bacillati</taxon>
        <taxon>Actinomycetota</taxon>
        <taxon>Actinomycetes</taxon>
        <taxon>Mycobacteriales</taxon>
        <taxon>Nocardiaceae</taxon>
        <taxon>Rhodococcus</taxon>
    </lineage>
</organism>
<dbReference type="EMBL" id="FNTL01000002">
    <property type="protein sequence ID" value="SEB34673.1"/>
    <property type="molecule type" value="Genomic_DNA"/>
</dbReference>
<evidence type="ECO:0000313" key="3">
    <source>
        <dbReference type="Proteomes" id="UP000183407"/>
    </source>
</evidence>
<dbReference type="Proteomes" id="UP000183407">
    <property type="component" value="Unassembled WGS sequence"/>
</dbReference>
<dbReference type="AlphaFoldDB" id="A0A1H4IL71"/>
<dbReference type="InterPro" id="IPR044855">
    <property type="entry name" value="CoA-Trfase_III_dom3_sf"/>
</dbReference>
<dbReference type="InterPro" id="IPR050483">
    <property type="entry name" value="CoA-transferase_III_domain"/>
</dbReference>
<evidence type="ECO:0000313" key="2">
    <source>
        <dbReference type="EMBL" id="SEB34673.1"/>
    </source>
</evidence>
<dbReference type="Pfam" id="PF02515">
    <property type="entry name" value="CoA_transf_3"/>
    <property type="match status" value="1"/>
</dbReference>
<dbReference type="SUPFAM" id="SSF89796">
    <property type="entry name" value="CoA-transferase family III (CaiB/BaiF)"/>
    <property type="match status" value="1"/>
</dbReference>
<gene>
    <name evidence="2" type="ORF">SAMN04490220_0175</name>
</gene>
<reference evidence="3" key="1">
    <citation type="submission" date="2016-10" db="EMBL/GenBank/DDBJ databases">
        <authorList>
            <person name="Varghese N."/>
        </authorList>
    </citation>
    <scope>NUCLEOTIDE SEQUENCE [LARGE SCALE GENOMIC DNA]</scope>
    <source>
        <strain evidence="3">DSM 44719</strain>
    </source>
</reference>
<evidence type="ECO:0000256" key="1">
    <source>
        <dbReference type="ARBA" id="ARBA00022679"/>
    </source>
</evidence>
<dbReference type="PANTHER" id="PTHR48207">
    <property type="entry name" value="SUCCINATE--HYDROXYMETHYLGLUTARATE COA-TRANSFERASE"/>
    <property type="match status" value="1"/>
</dbReference>
<dbReference type="GO" id="GO:0008410">
    <property type="term" value="F:CoA-transferase activity"/>
    <property type="evidence" value="ECO:0007669"/>
    <property type="project" value="TreeGrafter"/>
</dbReference>